<protein>
    <submittedName>
        <fullName evidence="2">Uncharacterized protein</fullName>
    </submittedName>
</protein>
<keyword evidence="3" id="KW-1185">Reference proteome</keyword>
<dbReference type="Proteomes" id="UP000182740">
    <property type="component" value="Unassembled WGS sequence"/>
</dbReference>
<evidence type="ECO:0000313" key="2">
    <source>
        <dbReference type="EMBL" id="SFW92105.1"/>
    </source>
</evidence>
<feature type="transmembrane region" description="Helical" evidence="1">
    <location>
        <begin position="6"/>
        <end position="21"/>
    </location>
</feature>
<feature type="transmembrane region" description="Helical" evidence="1">
    <location>
        <begin position="41"/>
        <end position="61"/>
    </location>
</feature>
<keyword evidence="1" id="KW-0472">Membrane</keyword>
<reference evidence="3" key="1">
    <citation type="submission" date="2016-11" db="EMBL/GenBank/DDBJ databases">
        <authorList>
            <person name="Varghese N."/>
            <person name="Submissions S."/>
        </authorList>
    </citation>
    <scope>NUCLEOTIDE SEQUENCE [LARGE SCALE GENOMIC DNA]</scope>
    <source>
        <strain evidence="3">DSM 44671</strain>
    </source>
</reference>
<evidence type="ECO:0000313" key="3">
    <source>
        <dbReference type="Proteomes" id="UP000182740"/>
    </source>
</evidence>
<accession>A0A1K1T654</accession>
<keyword evidence="1" id="KW-0812">Transmembrane</keyword>
<dbReference type="AlphaFoldDB" id="A0A1K1T654"/>
<organism evidence="2 3">
    <name type="scientific">Amycolatopsis australiensis</name>
    <dbReference type="NCBI Taxonomy" id="546364"/>
    <lineage>
        <taxon>Bacteria</taxon>
        <taxon>Bacillati</taxon>
        <taxon>Actinomycetota</taxon>
        <taxon>Actinomycetes</taxon>
        <taxon>Pseudonocardiales</taxon>
        <taxon>Pseudonocardiaceae</taxon>
        <taxon>Amycolatopsis</taxon>
    </lineage>
</organism>
<dbReference type="EMBL" id="FPJG01000006">
    <property type="protein sequence ID" value="SFW92105.1"/>
    <property type="molecule type" value="Genomic_DNA"/>
</dbReference>
<keyword evidence="1" id="KW-1133">Transmembrane helix</keyword>
<sequence length="74" mass="8102">MGAFLAIVYIIGMLVTSVVVRRRAGVRHFGRISVSQMGIGWFLKAMAVTAFWPVALVVGLIKRATEQDDAPAQR</sequence>
<proteinExistence type="predicted"/>
<gene>
    <name evidence="2" type="ORF">SAMN04489730_8387</name>
</gene>
<evidence type="ECO:0000256" key="1">
    <source>
        <dbReference type="SAM" id="Phobius"/>
    </source>
</evidence>
<dbReference type="STRING" id="546364.SAMN04489730_8387"/>
<name>A0A1K1T654_9PSEU</name>